<keyword evidence="2" id="KW-1185">Reference proteome</keyword>
<dbReference type="AlphaFoldDB" id="A0A6J8ERN6"/>
<reference evidence="1 2" key="1">
    <citation type="submission" date="2020-06" db="EMBL/GenBank/DDBJ databases">
        <authorList>
            <person name="Li R."/>
            <person name="Bekaert M."/>
        </authorList>
    </citation>
    <scope>NUCLEOTIDE SEQUENCE [LARGE SCALE GENOMIC DNA]</scope>
    <source>
        <strain evidence="2">wild</strain>
    </source>
</reference>
<dbReference type="OrthoDB" id="6038825at2759"/>
<evidence type="ECO:0000313" key="1">
    <source>
        <dbReference type="EMBL" id="CAC5421781.1"/>
    </source>
</evidence>
<dbReference type="Proteomes" id="UP000507470">
    <property type="component" value="Unassembled WGS sequence"/>
</dbReference>
<organism evidence="1 2">
    <name type="scientific">Mytilus coruscus</name>
    <name type="common">Sea mussel</name>
    <dbReference type="NCBI Taxonomy" id="42192"/>
    <lineage>
        <taxon>Eukaryota</taxon>
        <taxon>Metazoa</taxon>
        <taxon>Spiralia</taxon>
        <taxon>Lophotrochozoa</taxon>
        <taxon>Mollusca</taxon>
        <taxon>Bivalvia</taxon>
        <taxon>Autobranchia</taxon>
        <taxon>Pteriomorphia</taxon>
        <taxon>Mytilida</taxon>
        <taxon>Mytiloidea</taxon>
        <taxon>Mytilidae</taxon>
        <taxon>Mytilinae</taxon>
        <taxon>Mytilus</taxon>
    </lineage>
</organism>
<protein>
    <submittedName>
        <fullName evidence="1">Uncharacterized protein</fullName>
    </submittedName>
</protein>
<proteinExistence type="predicted"/>
<sequence length="207" mass="23582">MCTLCKDKPASLQPVLSSCQVALKDGRYAWRHDSVLKTIAARLDITRRKKKKVKKNITFVNFVKAGESKDSTPEGFGILATATDWKFTADIQQRMSFPAEIAATSLRPDMVLWSQGTRQTVLLELTVPWEERMDEAHERKMAKYQQLVTDCQQLGWRTWCFTIEEGCRGFAGLTVWQALRTLGVEGAEGKKLFSEVYRQAEVSSQWI</sequence>
<evidence type="ECO:0000313" key="2">
    <source>
        <dbReference type="Proteomes" id="UP000507470"/>
    </source>
</evidence>
<dbReference type="PROSITE" id="PS51257">
    <property type="entry name" value="PROKAR_LIPOPROTEIN"/>
    <property type="match status" value="1"/>
</dbReference>
<accession>A0A6J8ERN6</accession>
<dbReference type="EMBL" id="CACVKT020009374">
    <property type="protein sequence ID" value="CAC5421781.1"/>
    <property type="molecule type" value="Genomic_DNA"/>
</dbReference>
<name>A0A6J8ERN6_MYTCO</name>
<gene>
    <name evidence="1" type="ORF">MCOR_53871</name>
</gene>